<evidence type="ECO:0000313" key="1">
    <source>
        <dbReference type="EMBL" id="MEK0082993.1"/>
    </source>
</evidence>
<dbReference type="PANTHER" id="PTHR14136">
    <property type="entry name" value="BTB_POZ DOMAIN-CONTAINING PROTEIN KCTD9"/>
    <property type="match status" value="1"/>
</dbReference>
<dbReference type="RefSeq" id="WP_418158846.1">
    <property type="nucleotide sequence ID" value="NZ_JBBLZC010000006.1"/>
</dbReference>
<dbReference type="Gene3D" id="2.160.20.80">
    <property type="entry name" value="E3 ubiquitin-protein ligase SopA"/>
    <property type="match status" value="1"/>
</dbReference>
<dbReference type="InterPro" id="IPR051082">
    <property type="entry name" value="Pentapeptide-BTB/POZ_domain"/>
</dbReference>
<dbReference type="Proteomes" id="UP001375743">
    <property type="component" value="Unassembled WGS sequence"/>
</dbReference>
<dbReference type="PANTHER" id="PTHR14136:SF17">
    <property type="entry name" value="BTB_POZ DOMAIN-CONTAINING PROTEIN KCTD9"/>
    <property type="match status" value="1"/>
</dbReference>
<sequence>MIETGESNRALQEPLDEAALRIILERHRTWLESGGKEGARARLVNGCLTGRSLWRVDLRRAELDGADLRRANLDHARLAGASLERARLEGASLWEADLAGCDLRKANLRDANLDHAVLEDADLREADLTGASLWGARLERADLRGTAGPSSVARPETAALVPPPASRQEIRIGAVYADARRPRHRWRVTELLGQLCRVERVDNPNVVRFPAAKVLQDATRYTAEC</sequence>
<reference evidence="1 2" key="1">
    <citation type="submission" date="2024-01" db="EMBL/GenBank/DDBJ databases">
        <title>Multi-omics insights into the function and evolution of sodium benzoate biodegradation pathways in Benzoatithermus flavus gen. nov., sp. nov. from hot spring.</title>
        <authorList>
            <person name="Hu C.-J."/>
            <person name="Li W.-J."/>
        </authorList>
    </citation>
    <scope>NUCLEOTIDE SEQUENCE [LARGE SCALE GENOMIC DNA]</scope>
    <source>
        <strain evidence="1 2">SYSU G07066</strain>
    </source>
</reference>
<protein>
    <submittedName>
        <fullName evidence="1">Pentapeptide repeat-containing protein</fullName>
    </submittedName>
</protein>
<evidence type="ECO:0000313" key="2">
    <source>
        <dbReference type="Proteomes" id="UP001375743"/>
    </source>
</evidence>
<dbReference type="InterPro" id="IPR001646">
    <property type="entry name" value="5peptide_repeat"/>
</dbReference>
<organism evidence="1 2">
    <name type="scientific">Benzoatithermus flavus</name>
    <dbReference type="NCBI Taxonomy" id="3108223"/>
    <lineage>
        <taxon>Bacteria</taxon>
        <taxon>Pseudomonadati</taxon>
        <taxon>Pseudomonadota</taxon>
        <taxon>Alphaproteobacteria</taxon>
        <taxon>Geminicoccales</taxon>
        <taxon>Geminicoccaceae</taxon>
        <taxon>Benzoatithermus</taxon>
    </lineage>
</organism>
<proteinExistence type="predicted"/>
<dbReference type="SUPFAM" id="SSF141571">
    <property type="entry name" value="Pentapeptide repeat-like"/>
    <property type="match status" value="1"/>
</dbReference>
<dbReference type="EMBL" id="JBBLZC010000006">
    <property type="protein sequence ID" value="MEK0082993.1"/>
    <property type="molecule type" value="Genomic_DNA"/>
</dbReference>
<name>A0ABU8XP82_9PROT</name>
<comment type="caution">
    <text evidence="1">The sequence shown here is derived from an EMBL/GenBank/DDBJ whole genome shotgun (WGS) entry which is preliminary data.</text>
</comment>
<dbReference type="Pfam" id="PF00805">
    <property type="entry name" value="Pentapeptide"/>
    <property type="match status" value="2"/>
</dbReference>
<gene>
    <name evidence="1" type="ORF">U1T56_07515</name>
</gene>
<keyword evidence="2" id="KW-1185">Reference proteome</keyword>
<accession>A0ABU8XP82</accession>